<dbReference type="InterPro" id="IPR013094">
    <property type="entry name" value="AB_hydrolase_3"/>
</dbReference>
<dbReference type="SUPFAM" id="SSF53474">
    <property type="entry name" value="alpha/beta-Hydrolases"/>
    <property type="match status" value="1"/>
</dbReference>
<evidence type="ECO:0000259" key="2">
    <source>
        <dbReference type="Pfam" id="PF07859"/>
    </source>
</evidence>
<protein>
    <recommendedName>
        <fullName evidence="2">Alpha/beta hydrolase fold-3 domain-containing protein</fullName>
    </recommendedName>
</protein>
<organism evidence="3 4">
    <name type="scientific">Rhynchophorus ferrugineus</name>
    <name type="common">Red palm weevil</name>
    <name type="synonym">Curculio ferrugineus</name>
    <dbReference type="NCBI Taxonomy" id="354439"/>
    <lineage>
        <taxon>Eukaryota</taxon>
        <taxon>Metazoa</taxon>
        <taxon>Ecdysozoa</taxon>
        <taxon>Arthropoda</taxon>
        <taxon>Hexapoda</taxon>
        <taxon>Insecta</taxon>
        <taxon>Pterygota</taxon>
        <taxon>Neoptera</taxon>
        <taxon>Endopterygota</taxon>
        <taxon>Coleoptera</taxon>
        <taxon>Polyphaga</taxon>
        <taxon>Cucujiformia</taxon>
        <taxon>Curculionidae</taxon>
        <taxon>Dryophthorinae</taxon>
        <taxon>Rhynchophorus</taxon>
    </lineage>
</organism>
<sequence>MEKQLSELDKLYYPHWWQKRYQPEEALEKFICYLNNVSQAIPKGMRIEFNAPYGYKSREIFNIYGIDLPNDSPIVIHVHGGYWQAEPINHTNQGFISKQLYKNNVKLITIGYELCPNVTVEDIMTEIVVALGRCIDYAKKNMSKGIYLIGHSVGAHLLACMFREFVNTLSYNDQELIKSVYLMCGIYDLTPLPKTEINELLKLTDEEAKEISPQFMALSSPEHINFHVIVAEHDAPPFIEQAYWKN</sequence>
<evidence type="ECO:0000313" key="4">
    <source>
        <dbReference type="Proteomes" id="UP000625711"/>
    </source>
</evidence>
<keyword evidence="4" id="KW-1185">Reference proteome</keyword>
<name>A0A834IH91_RHYFE</name>
<dbReference type="Gene3D" id="3.40.50.1820">
    <property type="entry name" value="alpha/beta hydrolase"/>
    <property type="match status" value="1"/>
</dbReference>
<dbReference type="Pfam" id="PF07859">
    <property type="entry name" value="Abhydrolase_3"/>
    <property type="match status" value="1"/>
</dbReference>
<dbReference type="PANTHER" id="PTHR48081">
    <property type="entry name" value="AB HYDROLASE SUPERFAMILY PROTEIN C4A8.06C"/>
    <property type="match status" value="1"/>
</dbReference>
<evidence type="ECO:0000313" key="3">
    <source>
        <dbReference type="EMBL" id="KAF7279006.1"/>
    </source>
</evidence>
<dbReference type="GO" id="GO:0004061">
    <property type="term" value="F:arylformamidase activity"/>
    <property type="evidence" value="ECO:0007669"/>
    <property type="project" value="TreeGrafter"/>
</dbReference>
<accession>A0A834IH91</accession>
<dbReference type="InterPro" id="IPR029058">
    <property type="entry name" value="AB_hydrolase_fold"/>
</dbReference>
<dbReference type="EMBL" id="JAACXV010000378">
    <property type="protein sequence ID" value="KAF7279006.1"/>
    <property type="molecule type" value="Genomic_DNA"/>
</dbReference>
<evidence type="ECO:0000256" key="1">
    <source>
        <dbReference type="ARBA" id="ARBA00022801"/>
    </source>
</evidence>
<dbReference type="Proteomes" id="UP000625711">
    <property type="component" value="Unassembled WGS sequence"/>
</dbReference>
<gene>
    <name evidence="3" type="ORF">GWI33_007732</name>
</gene>
<dbReference type="AlphaFoldDB" id="A0A834IH91"/>
<feature type="domain" description="Alpha/beta hydrolase fold-3" evidence="2">
    <location>
        <begin position="75"/>
        <end position="197"/>
    </location>
</feature>
<proteinExistence type="predicted"/>
<reference evidence="3" key="1">
    <citation type="submission" date="2020-08" db="EMBL/GenBank/DDBJ databases">
        <title>Genome sequencing and assembly of the red palm weevil Rhynchophorus ferrugineus.</title>
        <authorList>
            <person name="Dias G.B."/>
            <person name="Bergman C.M."/>
            <person name="Manee M."/>
        </authorList>
    </citation>
    <scope>NUCLEOTIDE SEQUENCE</scope>
    <source>
        <strain evidence="3">AA-2017</strain>
        <tissue evidence="3">Whole larva</tissue>
    </source>
</reference>
<dbReference type="InterPro" id="IPR050300">
    <property type="entry name" value="GDXG_lipolytic_enzyme"/>
</dbReference>
<dbReference type="PANTHER" id="PTHR48081:SF33">
    <property type="entry name" value="KYNURENINE FORMAMIDASE"/>
    <property type="match status" value="1"/>
</dbReference>
<comment type="caution">
    <text evidence="3">The sequence shown here is derived from an EMBL/GenBank/DDBJ whole genome shotgun (WGS) entry which is preliminary data.</text>
</comment>
<dbReference type="OrthoDB" id="433474at2759"/>
<keyword evidence="1" id="KW-0378">Hydrolase</keyword>